<dbReference type="FunFam" id="3.90.1170.50:FF:000003">
    <property type="entry name" value="Aldehyde oxidase"/>
    <property type="match status" value="1"/>
</dbReference>
<comment type="cofactor">
    <cofactor evidence="18">
        <name>[2Fe-2S] cluster</name>
        <dbReference type="ChEBI" id="CHEBI:190135"/>
    </cofactor>
    <text evidence="18">Binds 2 [2Fe-2S] clusters.</text>
</comment>
<dbReference type="SMART" id="SM01008">
    <property type="entry name" value="Ald_Xan_dh_C"/>
    <property type="match status" value="1"/>
</dbReference>
<dbReference type="FunFam" id="3.30.465.10:FF:000013">
    <property type="entry name" value="Aldehyde oxidase"/>
    <property type="match status" value="1"/>
</dbReference>
<dbReference type="InterPro" id="IPR005107">
    <property type="entry name" value="CO_DH_flav_C"/>
</dbReference>
<dbReference type="Pfam" id="PF01799">
    <property type="entry name" value="Fer2_2"/>
    <property type="match status" value="1"/>
</dbReference>
<keyword evidence="14" id="KW-0576">Peroxisome</keyword>
<reference evidence="22" key="2">
    <citation type="submission" date="2025-08" db="UniProtKB">
        <authorList>
            <consortium name="RefSeq"/>
        </authorList>
    </citation>
    <scope>IDENTIFICATION</scope>
    <source>
        <strain evidence="22">MV-25-SWS-2005</strain>
        <tissue evidence="22">Whole body</tissue>
    </source>
</reference>
<dbReference type="InterPro" id="IPR008274">
    <property type="entry name" value="AldOxase/xan_DH_MoCoBD1"/>
</dbReference>
<dbReference type="InterPro" id="IPR002346">
    <property type="entry name" value="Mopterin_DH_FAD-bd"/>
</dbReference>
<dbReference type="PROSITE" id="PS00197">
    <property type="entry name" value="2FE2S_FER_1"/>
    <property type="match status" value="1"/>
</dbReference>
<feature type="binding site" evidence="17">
    <location>
        <position position="985"/>
    </location>
    <ligand>
        <name>substrate</name>
    </ligand>
</feature>
<dbReference type="Pfam" id="PF02738">
    <property type="entry name" value="MoCoBD_1"/>
    <property type="match status" value="1"/>
</dbReference>
<dbReference type="InterPro" id="IPR000674">
    <property type="entry name" value="Ald_Oxase/Xan_DH_a/b"/>
</dbReference>
<sequence length="1282" mass="141438">MAKTSHHLATDSATMSIRFSVNGFPYEVQAGDYAPDLTLNAFLRQHLHLTATKYMCLEGGCGSCVCVIRRRHPATDEAQSRAANSCLTLLNTCDDVDIITDEGLGNQLSGYHPIQKRLAQLNGTQCGYCSPGFVMNMYGLLEQHRGQVSMAQVEDAFGGNICRCTGYRPILDTMKSFAVDSDIAVPAECVDIEDSFELLCPRTGQSCRDSCSRPARRQDNGAAHWYWPKTLTELFSALSQVPSGELYFLVGGNTAHGVYRRPRGIRHYIDVNAVPELKQHSLETDHILLGGNVTLTDAMELFLIAAKRPGFEYCAQLWQHFNLIANVPVRNNGTLAGNITIKKEHPEFPSDVFITFEALDVNVLVYDNPSSQRVMSLLTYLSDATPKLVIGGFILRAYPKDRYIFNSYKILPRAQNVHAYVNAGILIEWQDLQRHIVRSARICFGNIRPDYVHDQPMELLLPGRDLYDPATVTQMFEQLQGSLQAEERPPEASPEYRQMLACGLLYKFLLGSAPRDLVRENYRSGGLLLERALSSGSQTFETIKKNYPVTQAVQKLEGLIQCSGEATYMNDLLTTSNAVYCAFVTAKRVGATIEQIDPSAALQCQGVVAFYAAKDIPGANNFVTVTPLTPEVDEIFAAGRVKHYDQPLGVIAALSQDTAVYAATLVQVTYANDQRKIYTSINQVLAAKLENRIVCLKKDSGEKEVLNPSALAPGDVLGRGILQLESQYHFTMEPQTTIVVPIDNILQVWCSTQWMDGTQGSIAHMLKVNVNTVQLQVRRVGGAYGAKVTRCNIVACAAALVASKLNRPARFVQTIESMMECNGKRWACRSDYEFRARANGLITMLTNKYYEDAGCNLNENVVDFLTLPALRNVYNLTNSNYKTSGSAILTDAPSSTWCRAPGTAEAIAMTETALEHIAFTCQLDPADVRLVNLRPGSKMVQLLPRFLATTEYRKRRGQINLFNAQNRWRKRGLGLTLMEFPLNTTVGFTYPTTVAIYHEDGSVVITHGGIEIGQGINTKAAQVAAFVLGVPLERVSVESSNTVSGANSMITANSMSSEMIGLAVRKACDTLNKRLEPVKKQLGKKATWLQILQAAYLQSVILIASDSYKLGDIPSYSIFGLSLSELELDILTGNHLIRRVDILEDAGESLSPNIDVGQVEGAFVMGLGYYLTELLVYDRQTGRILTNRTWNYHPPGAKDIPIDFRIELLQKNPNPVGFMRSKSTGEPALCLSVGVLFAMQHAIQSARTDAGLPREWVRLGAPTTPETVVLNAGHQVQSFALK</sequence>
<evidence type="ECO:0000256" key="10">
    <source>
        <dbReference type="ARBA" id="ARBA00023002"/>
    </source>
</evidence>
<dbReference type="PANTHER" id="PTHR11908:SF132">
    <property type="entry name" value="ALDEHYDE OXIDASE 1-RELATED"/>
    <property type="match status" value="1"/>
</dbReference>
<dbReference type="FunCoup" id="A0A6I8US85">
    <property type="interactions" value="256"/>
</dbReference>
<dbReference type="Gene3D" id="1.10.150.120">
    <property type="entry name" value="[2Fe-2S]-binding domain"/>
    <property type="match status" value="1"/>
</dbReference>
<keyword evidence="6" id="KW-0285">Flavoprotein</keyword>
<dbReference type="Pfam" id="PF00941">
    <property type="entry name" value="FAD_binding_5"/>
    <property type="match status" value="1"/>
</dbReference>
<dbReference type="Proteomes" id="UP000001819">
    <property type="component" value="Chromosome 2"/>
</dbReference>
<keyword evidence="10" id="KW-0560">Oxidoreductase</keyword>
<feature type="domain" description="FAD-binding PCMH-type" evidence="20">
    <location>
        <begin position="218"/>
        <end position="400"/>
    </location>
</feature>
<feature type="binding site" evidence="18">
    <location>
        <position position="162"/>
    </location>
    <ligand>
        <name>[2Fe-2S] cluster</name>
        <dbReference type="ChEBI" id="CHEBI:190135"/>
        <label>2</label>
    </ligand>
</feature>
<dbReference type="InterPro" id="IPR037165">
    <property type="entry name" value="AldOxase/xan_DH_Mopterin-bd_sf"/>
</dbReference>
<comment type="similarity">
    <text evidence="3">Belongs to the xanthine dehydrogenase family.</text>
</comment>
<dbReference type="FunFam" id="1.10.150.120:FF:000007">
    <property type="entry name" value="indole-3-acetaldehyde oxidase"/>
    <property type="match status" value="1"/>
</dbReference>
<reference evidence="21" key="1">
    <citation type="submission" date="2024-06" db="UniProtKB">
        <authorList>
            <consortium name="RefSeq"/>
        </authorList>
    </citation>
    <scope>NUCLEOTIDE SEQUENCE [LARGE SCALE GENOMIC DNA]</scope>
    <source>
        <strain evidence="21">MV2-25</strain>
    </source>
</reference>
<dbReference type="PROSITE" id="PS51387">
    <property type="entry name" value="FAD_PCMH"/>
    <property type="match status" value="1"/>
</dbReference>
<comment type="subcellular location">
    <subcellularLocation>
        <location evidence="2">Peroxisome</location>
    </subcellularLocation>
</comment>
<evidence type="ECO:0000256" key="2">
    <source>
        <dbReference type="ARBA" id="ARBA00004275"/>
    </source>
</evidence>
<feature type="binding site" evidence="17">
    <location>
        <position position="409"/>
    </location>
    <ligand>
        <name>FAD</name>
        <dbReference type="ChEBI" id="CHEBI:57692"/>
    </ligand>
</feature>
<dbReference type="FunFam" id="3.30.390.50:FF:000003">
    <property type="entry name" value="Aldehyde oxidase1"/>
    <property type="match status" value="1"/>
</dbReference>
<dbReference type="InterPro" id="IPR036856">
    <property type="entry name" value="Ald_Oxase/Xan_DH_a/b_sf"/>
</dbReference>
<dbReference type="Pfam" id="PF00111">
    <property type="entry name" value="Fer2"/>
    <property type="match status" value="1"/>
</dbReference>
<dbReference type="InterPro" id="IPR046867">
    <property type="entry name" value="AldOxase/xan_DH_MoCoBD2"/>
</dbReference>
<keyword evidence="9 17" id="KW-0274">FAD</keyword>
<keyword evidence="11 18" id="KW-0408">Iron</keyword>
<protein>
    <submittedName>
        <fullName evidence="22">Xanthine dehydrogenase 1</fullName>
    </submittedName>
</protein>
<dbReference type="Gene3D" id="3.10.20.30">
    <property type="match status" value="1"/>
</dbReference>
<evidence type="ECO:0000256" key="8">
    <source>
        <dbReference type="ARBA" id="ARBA00022723"/>
    </source>
</evidence>
<keyword evidence="13" id="KW-0520">NAD</keyword>
<dbReference type="PANTHER" id="PTHR11908">
    <property type="entry name" value="XANTHINE DEHYDROGENASE"/>
    <property type="match status" value="1"/>
</dbReference>
<comment type="cofactor">
    <cofactor evidence="1 17">
        <name>FAD</name>
        <dbReference type="ChEBI" id="CHEBI:57692"/>
    </cofactor>
</comment>
<evidence type="ECO:0000256" key="14">
    <source>
        <dbReference type="ARBA" id="ARBA00023140"/>
    </source>
</evidence>
<dbReference type="FunFam" id="3.10.20.30:FF:000012">
    <property type="entry name" value="Xanthine dehydrogenase/oxidase"/>
    <property type="match status" value="1"/>
</dbReference>
<dbReference type="GO" id="GO:0051537">
    <property type="term" value="F:2 iron, 2 sulfur cluster binding"/>
    <property type="evidence" value="ECO:0007669"/>
    <property type="project" value="UniProtKB-KW"/>
</dbReference>
<evidence type="ECO:0000256" key="12">
    <source>
        <dbReference type="ARBA" id="ARBA00023014"/>
    </source>
</evidence>
<feature type="binding site" evidence="18">
    <location>
        <position position="86"/>
    </location>
    <ligand>
        <name>[2Fe-2S] cluster</name>
        <dbReference type="ChEBI" id="CHEBI:190135"/>
        <label>1</label>
    </ligand>
</feature>
<comment type="subunit">
    <text evidence="4">Homodimer.</text>
</comment>
<dbReference type="InterPro" id="IPR036683">
    <property type="entry name" value="CO_DH_flav_C_dom_sf"/>
</dbReference>
<feature type="binding site" evidence="18">
    <location>
        <position position="899"/>
    </location>
    <ligand>
        <name>Mo-molybdopterin</name>
        <dbReference type="ChEBI" id="CHEBI:71302"/>
    </ligand>
    <ligandPart>
        <name>Mo</name>
        <dbReference type="ChEBI" id="CHEBI:28685"/>
    </ligandPart>
</feature>
<dbReference type="GO" id="GO:0005506">
    <property type="term" value="F:iron ion binding"/>
    <property type="evidence" value="ECO:0007669"/>
    <property type="project" value="InterPro"/>
</dbReference>
<feature type="binding site" evidence="18">
    <location>
        <position position="126"/>
    </location>
    <ligand>
        <name>[2Fe-2S] cluster</name>
        <dbReference type="ChEBI" id="CHEBI:190135"/>
        <label>2</label>
    </ligand>
</feature>
<feature type="binding site" evidence="18">
    <location>
        <position position="56"/>
    </location>
    <ligand>
        <name>[2Fe-2S] cluster</name>
        <dbReference type="ChEBI" id="CHEBI:190135"/>
        <label>1</label>
    </ligand>
</feature>
<evidence type="ECO:0000256" key="15">
    <source>
        <dbReference type="ARBA" id="ARBA00034078"/>
    </source>
</evidence>
<dbReference type="Pfam" id="PF20256">
    <property type="entry name" value="MoCoBD_2"/>
    <property type="match status" value="1"/>
</dbReference>
<dbReference type="PROSITE" id="PS51085">
    <property type="entry name" value="2FE2S_FER_2"/>
    <property type="match status" value="1"/>
</dbReference>
<dbReference type="FunFam" id="3.30.365.10:FF:000001">
    <property type="entry name" value="Xanthine dehydrogenase oxidase"/>
    <property type="match status" value="1"/>
</dbReference>
<dbReference type="SUPFAM" id="SSF47741">
    <property type="entry name" value="CO dehydrogenase ISP C-domain like"/>
    <property type="match status" value="1"/>
</dbReference>
<dbReference type="Pfam" id="PF03450">
    <property type="entry name" value="CO_deh_flav_C"/>
    <property type="match status" value="1"/>
</dbReference>
<dbReference type="SUPFAM" id="SSF56176">
    <property type="entry name" value="FAD-binding/transporter-associated domain-like"/>
    <property type="match status" value="1"/>
</dbReference>
<dbReference type="SUPFAM" id="SSF56003">
    <property type="entry name" value="Molybdenum cofactor-binding domain"/>
    <property type="match status" value="1"/>
</dbReference>
<feature type="binding site" evidence="18">
    <location>
        <position position="64"/>
    </location>
    <ligand>
        <name>[2Fe-2S] cluster</name>
        <dbReference type="ChEBI" id="CHEBI:190135"/>
        <label>1</label>
    </ligand>
</feature>
<evidence type="ECO:0000256" key="16">
    <source>
        <dbReference type="PIRSR" id="PIRSR000127-1"/>
    </source>
</evidence>
<dbReference type="InterPro" id="IPR036010">
    <property type="entry name" value="2Fe-2S_ferredoxin-like_sf"/>
</dbReference>
<evidence type="ECO:0000256" key="11">
    <source>
        <dbReference type="ARBA" id="ARBA00023004"/>
    </source>
</evidence>
<keyword evidence="7 18" id="KW-0001">2Fe-2S</keyword>
<dbReference type="GO" id="GO:0071949">
    <property type="term" value="F:FAD binding"/>
    <property type="evidence" value="ECO:0007669"/>
    <property type="project" value="InterPro"/>
</dbReference>
<dbReference type="InterPro" id="IPR001041">
    <property type="entry name" value="2Fe-2S_ferredoxin-type"/>
</dbReference>
<evidence type="ECO:0000256" key="9">
    <source>
        <dbReference type="ARBA" id="ARBA00022827"/>
    </source>
</evidence>
<comment type="cofactor">
    <cofactor evidence="15">
        <name>[2Fe-2S] cluster</name>
        <dbReference type="ChEBI" id="CHEBI:190135"/>
    </cofactor>
</comment>
<dbReference type="InterPro" id="IPR002888">
    <property type="entry name" value="2Fe-2S-bd"/>
</dbReference>
<name>A0A6I8US85_DROPS</name>
<feature type="binding site" evidence="18">
    <location>
        <position position="753"/>
    </location>
    <ligand>
        <name>Mo-molybdopterin</name>
        <dbReference type="ChEBI" id="CHEBI:71302"/>
    </ligand>
    <ligandPart>
        <name>Mo</name>
        <dbReference type="ChEBI" id="CHEBI:28685"/>
    </ligandPart>
</feature>
<dbReference type="CDD" id="cd00207">
    <property type="entry name" value="fer2"/>
    <property type="match status" value="1"/>
</dbReference>
<gene>
    <name evidence="22" type="primary">AOX2</name>
</gene>
<evidence type="ECO:0000259" key="19">
    <source>
        <dbReference type="PROSITE" id="PS51085"/>
    </source>
</evidence>
<keyword evidence="21" id="KW-1185">Reference proteome</keyword>
<dbReference type="InterPro" id="IPR016166">
    <property type="entry name" value="FAD-bd_PCMH"/>
</dbReference>
<evidence type="ECO:0000256" key="13">
    <source>
        <dbReference type="ARBA" id="ARBA00023027"/>
    </source>
</evidence>
<dbReference type="InterPro" id="IPR012675">
    <property type="entry name" value="Beta-grasp_dom_sf"/>
</dbReference>
<dbReference type="KEGG" id="dpo:4803310"/>
<dbReference type="InterPro" id="IPR016208">
    <property type="entry name" value="Ald_Oxase/xanthine_DH-like"/>
</dbReference>
<evidence type="ECO:0000259" key="20">
    <source>
        <dbReference type="PROSITE" id="PS51387"/>
    </source>
</evidence>
<dbReference type="GO" id="GO:0016491">
    <property type="term" value="F:oxidoreductase activity"/>
    <property type="evidence" value="ECO:0007669"/>
    <property type="project" value="UniProtKB-KW"/>
</dbReference>
<evidence type="ECO:0000256" key="17">
    <source>
        <dbReference type="PIRSR" id="PIRSR000127-2"/>
    </source>
</evidence>
<feature type="active site" description="Proton acceptor" evidence="16">
    <location>
        <position position="1226"/>
    </location>
</feature>
<evidence type="ECO:0000256" key="7">
    <source>
        <dbReference type="ARBA" id="ARBA00022714"/>
    </source>
</evidence>
<comment type="cofactor">
    <cofactor evidence="18">
        <name>Mo-molybdopterin</name>
        <dbReference type="ChEBI" id="CHEBI:71302"/>
    </cofactor>
    <text evidence="18">Binds 1 Mo-molybdopterin (Mo-MPT) cofactor per subunit.</text>
</comment>
<evidence type="ECO:0000256" key="18">
    <source>
        <dbReference type="PIRSR" id="PIRSR000127-3"/>
    </source>
</evidence>
<evidence type="ECO:0000256" key="6">
    <source>
        <dbReference type="ARBA" id="ARBA00022630"/>
    </source>
</evidence>
<feature type="binding site" evidence="18">
    <location>
        <position position="164"/>
    </location>
    <ligand>
        <name>[2Fe-2S] cluster</name>
        <dbReference type="ChEBI" id="CHEBI:190135"/>
        <label>2</label>
    </ligand>
</feature>
<dbReference type="SUPFAM" id="SSF55447">
    <property type="entry name" value="CO dehydrogenase flavoprotein C-terminal domain-like"/>
    <property type="match status" value="1"/>
</dbReference>
<dbReference type="InParanoid" id="A0A6I8US85"/>
<dbReference type="Pfam" id="PF01315">
    <property type="entry name" value="Ald_Xan_dh_C"/>
    <property type="match status" value="1"/>
</dbReference>
<feature type="binding site" evidence="18">
    <location>
        <position position="61"/>
    </location>
    <ligand>
        <name>[2Fe-2S] cluster</name>
        <dbReference type="ChEBI" id="CHEBI:190135"/>
        <label>1</label>
    </ligand>
</feature>
<evidence type="ECO:0000313" key="21">
    <source>
        <dbReference type="Proteomes" id="UP000001819"/>
    </source>
</evidence>
<keyword evidence="8 18" id="KW-0479">Metal-binding</keyword>
<dbReference type="InterPro" id="IPR036884">
    <property type="entry name" value="2Fe-2S-bd_dom_sf"/>
</dbReference>
<evidence type="ECO:0000313" key="22">
    <source>
        <dbReference type="RefSeq" id="XP_001360074.4"/>
    </source>
</evidence>
<dbReference type="RefSeq" id="XP_001360074.4">
    <property type="nucleotide sequence ID" value="XM_001360037.4"/>
</dbReference>
<organism evidence="21 22">
    <name type="scientific">Drosophila pseudoobscura pseudoobscura</name>
    <name type="common">Fruit fly</name>
    <dbReference type="NCBI Taxonomy" id="46245"/>
    <lineage>
        <taxon>Eukaryota</taxon>
        <taxon>Metazoa</taxon>
        <taxon>Ecdysozoa</taxon>
        <taxon>Arthropoda</taxon>
        <taxon>Hexapoda</taxon>
        <taxon>Insecta</taxon>
        <taxon>Pterygota</taxon>
        <taxon>Neoptera</taxon>
        <taxon>Endopterygota</taxon>
        <taxon>Diptera</taxon>
        <taxon>Brachycera</taxon>
        <taxon>Muscomorpha</taxon>
        <taxon>Ephydroidea</taxon>
        <taxon>Drosophilidae</taxon>
        <taxon>Drosophila</taxon>
        <taxon>Sophophora</taxon>
    </lineage>
</organism>
<feature type="domain" description="2Fe-2S ferredoxin-type" evidence="19">
    <location>
        <begin position="15"/>
        <end position="104"/>
    </location>
</feature>
<dbReference type="SUPFAM" id="SSF54292">
    <property type="entry name" value="2Fe-2S ferredoxin-like"/>
    <property type="match status" value="1"/>
</dbReference>
<dbReference type="SUPFAM" id="SSF54665">
    <property type="entry name" value="CO dehydrogenase molybdoprotein N-domain-like"/>
    <property type="match status" value="1"/>
</dbReference>
<evidence type="ECO:0000256" key="5">
    <source>
        <dbReference type="ARBA" id="ARBA00022505"/>
    </source>
</evidence>
<dbReference type="Gene3D" id="3.30.465.10">
    <property type="match status" value="1"/>
</dbReference>
<proteinExistence type="inferred from homology"/>
<feature type="binding site" evidence="18">
    <location>
        <position position="129"/>
    </location>
    <ligand>
        <name>[2Fe-2S] cluster</name>
        <dbReference type="ChEBI" id="CHEBI:190135"/>
        <label>2</label>
    </ligand>
</feature>
<dbReference type="Gene3D" id="3.30.390.50">
    <property type="entry name" value="CO dehydrogenase flavoprotein, C-terminal domain"/>
    <property type="match status" value="1"/>
</dbReference>
<evidence type="ECO:0000256" key="4">
    <source>
        <dbReference type="ARBA" id="ARBA00011738"/>
    </source>
</evidence>
<dbReference type="InterPro" id="IPR016169">
    <property type="entry name" value="FAD-bd_PCMH_sub2"/>
</dbReference>
<keyword evidence="5 18" id="KW-0500">Molybdenum</keyword>
<keyword evidence="12 18" id="KW-0411">Iron-sulfur</keyword>
<dbReference type="InterPro" id="IPR036318">
    <property type="entry name" value="FAD-bd_PCMH-like_sf"/>
</dbReference>
<dbReference type="FunFam" id="3.30.365.10:FF:000009">
    <property type="entry name" value="Aldehyde oxidase"/>
    <property type="match status" value="1"/>
</dbReference>
<dbReference type="Gene3D" id="3.30.365.10">
    <property type="entry name" value="Aldehyde oxidase/xanthine dehydrogenase, molybdopterin binding domain"/>
    <property type="match status" value="4"/>
</dbReference>
<evidence type="ECO:0000256" key="1">
    <source>
        <dbReference type="ARBA" id="ARBA00001974"/>
    </source>
</evidence>
<dbReference type="SMART" id="SM01092">
    <property type="entry name" value="CO_deh_flav_C"/>
    <property type="match status" value="1"/>
</dbReference>
<dbReference type="Gene3D" id="3.90.1170.50">
    <property type="entry name" value="Aldehyde oxidase/xanthine dehydrogenase, a/b hammerhead"/>
    <property type="match status" value="1"/>
</dbReference>
<dbReference type="InterPro" id="IPR006058">
    <property type="entry name" value="2Fe2S_fd_BS"/>
</dbReference>
<dbReference type="PIRSF" id="PIRSF000127">
    <property type="entry name" value="Xanthine_DH"/>
    <property type="match status" value="1"/>
</dbReference>
<evidence type="ECO:0000256" key="3">
    <source>
        <dbReference type="ARBA" id="ARBA00006849"/>
    </source>
</evidence>
<dbReference type="GO" id="GO:0005777">
    <property type="term" value="C:peroxisome"/>
    <property type="evidence" value="ECO:0007669"/>
    <property type="project" value="UniProtKB-SubCell"/>
</dbReference>
<accession>A0A6I8US85</accession>